<keyword evidence="4" id="KW-1185">Reference proteome</keyword>
<sequence length="388" mass="45800">MRGNIPFSNIFLKYSSCYLPSLLPCKKFTVTCPRNLHRWSNFFPGNDAVLEHMQHSNIHHRSQSRFFFKFAPVSPTIKNNSLVATQKSSEDLVALQKISRRLLKDSIVSITEEESQNFCVSLPRADRTPFQQLKYTFWDQNKEFKQTAWKFVHLILERLENEPLTEAFSIDESFNARSYFYILHLWFLHQRLIKEEFPGKMIDESLFEFTWTIFRDWLLLKNTPEHLFENELRNCQSCMLGFCLALDSALEQEDTKAGRVRDILQETLFVDAVSYNTSFLDLLTKYIFRQRKHLLQVERSHFLLGFFIWADVPTIPRLANPKVIAPLAHRITYGGYLPEESVKLSVLERGKLLPLVRDKEKTAEKWQKMVEKKERRKISHPTRLYIGP</sequence>
<comment type="similarity">
    <text evidence="1">Belongs to the CBP3 family.</text>
</comment>
<reference evidence="3 4" key="1">
    <citation type="journal article" date="2020" name="bioRxiv">
        <title>Metabolic contributions of an alphaproteobacterial endosymbiont in the apicomplexan Cardiosporidium cionae.</title>
        <authorList>
            <person name="Hunter E.S."/>
            <person name="Paight C.J."/>
            <person name="Lane C.E."/>
        </authorList>
    </citation>
    <scope>NUCLEOTIDE SEQUENCE [LARGE SCALE GENOMIC DNA]</scope>
    <source>
        <strain evidence="3">ESH_2018</strain>
    </source>
</reference>
<dbReference type="PANTHER" id="PTHR12184:SF1">
    <property type="entry name" value="UBIQUINOL-CYTOCHROME-C REDUCTASE COMPLEX ASSEMBLY FACTOR 1"/>
    <property type="match status" value="1"/>
</dbReference>
<protein>
    <submittedName>
        <fullName evidence="3">Ubiquinol-cytochrome c chaperone</fullName>
    </submittedName>
</protein>
<accession>A0ABQ7JC88</accession>
<dbReference type="InterPro" id="IPR007129">
    <property type="entry name" value="Ubiqinol_cyt_c_chaperone_CPB3"/>
</dbReference>
<organism evidence="3 4">
    <name type="scientific">Cardiosporidium cionae</name>
    <dbReference type="NCBI Taxonomy" id="476202"/>
    <lineage>
        <taxon>Eukaryota</taxon>
        <taxon>Sar</taxon>
        <taxon>Alveolata</taxon>
        <taxon>Apicomplexa</taxon>
        <taxon>Aconoidasida</taxon>
        <taxon>Nephromycida</taxon>
        <taxon>Cardiosporidium</taxon>
    </lineage>
</organism>
<feature type="domain" description="Ubiquinol-cytochrome c chaperone" evidence="2">
    <location>
        <begin position="166"/>
        <end position="309"/>
    </location>
</feature>
<proteinExistence type="inferred from homology"/>
<dbReference type="PANTHER" id="PTHR12184">
    <property type="entry name" value="UBIQUINOL-CYTOCHROME C REDUCTASE COMPLEX ASSEMBLY FACTOR 1 FAMILY MEMBER"/>
    <property type="match status" value="1"/>
</dbReference>
<evidence type="ECO:0000256" key="1">
    <source>
        <dbReference type="ARBA" id="ARBA00006407"/>
    </source>
</evidence>
<name>A0ABQ7JC88_9APIC</name>
<gene>
    <name evidence="3" type="ORF">IE077_001951</name>
</gene>
<evidence type="ECO:0000313" key="3">
    <source>
        <dbReference type="EMBL" id="KAF8821504.1"/>
    </source>
</evidence>
<evidence type="ECO:0000313" key="4">
    <source>
        <dbReference type="Proteomes" id="UP000823046"/>
    </source>
</evidence>
<dbReference type="Pfam" id="PF03981">
    <property type="entry name" value="Ubiq_cyt_C_chap"/>
    <property type="match status" value="1"/>
</dbReference>
<dbReference type="EMBL" id="JADAQX010000172">
    <property type="protein sequence ID" value="KAF8821504.1"/>
    <property type="molecule type" value="Genomic_DNA"/>
</dbReference>
<evidence type="ECO:0000259" key="2">
    <source>
        <dbReference type="Pfam" id="PF03981"/>
    </source>
</evidence>
<dbReference type="Proteomes" id="UP000823046">
    <property type="component" value="Unassembled WGS sequence"/>
</dbReference>
<dbReference type="InterPro" id="IPR021150">
    <property type="entry name" value="Ubiq_cyt_c_chap"/>
</dbReference>
<comment type="caution">
    <text evidence="3">The sequence shown here is derived from an EMBL/GenBank/DDBJ whole genome shotgun (WGS) entry which is preliminary data.</text>
</comment>